<dbReference type="InterPro" id="IPR055050">
    <property type="entry name" value="WsaF_C"/>
</dbReference>
<protein>
    <submittedName>
        <fullName evidence="4">Glycosyltransferase family 4 protein</fullName>
    </submittedName>
</protein>
<proteinExistence type="predicted"/>
<feature type="region of interest" description="Disordered" evidence="2">
    <location>
        <begin position="1"/>
        <end position="21"/>
    </location>
</feature>
<dbReference type="Gene3D" id="3.40.50.2000">
    <property type="entry name" value="Glycogen Phosphorylase B"/>
    <property type="match status" value="1"/>
</dbReference>
<comment type="caution">
    <text evidence="4">The sequence shown here is derived from an EMBL/GenBank/DDBJ whole genome shotgun (WGS) entry which is preliminary data.</text>
</comment>
<sequence>MTDFQGEGRKGGTEEYRSNTNRERVRGYRDMKEFVIKGIRFVRRRGIRGVAEKFHLAPRKNEFLKHYEFLTTEKRVPFNQAEYEKHKNDEVKILNWIIPEMGEGSGGHINIFRFVSFLEDMGFHSRLYLVLSPTYRNDNKGFRKRLSEMFPILDSRVEAFWDIREAEFAHATIATAWQTAYFVKNFDNTISKFYFVQDYEPYFFPMGSFYQFAEDTYRFGFRGITAGDWLKDMLEERYGMKCDSFSFSYDKELYREHKKTGNEKKVFFYARPVTERRDFEIGMLALSELCSRMPEVEVLLAGWDVSYLEIPFRHQNLGIVSMGQLSEIYGQCDLCMVLSNTNLSLLPLEIMASGSAVVCSKGENSTWLVSEENAVLVEYDPADIADKMEYYLKHEEALEKIKDQGIAFAKTTSWEAEAKKVRDALKKGIEEDAG</sequence>
<dbReference type="CDD" id="cd03801">
    <property type="entry name" value="GT4_PimA-like"/>
    <property type="match status" value="1"/>
</dbReference>
<feature type="domain" description="WsaF C-terminal" evidence="3">
    <location>
        <begin position="264"/>
        <end position="388"/>
    </location>
</feature>
<gene>
    <name evidence="4" type="ORF">OCV99_07905</name>
</gene>
<name>A0ABT2RM35_9FIRM</name>
<accession>A0ABT2RM35</accession>
<evidence type="ECO:0000313" key="5">
    <source>
        <dbReference type="Proteomes" id="UP001652431"/>
    </source>
</evidence>
<dbReference type="EMBL" id="JAOQJU010000007">
    <property type="protein sequence ID" value="MCU6686474.1"/>
    <property type="molecule type" value="Genomic_DNA"/>
</dbReference>
<organism evidence="4 5">
    <name type="scientific">Dorea acetigenes</name>
    <dbReference type="NCBI Taxonomy" id="2981787"/>
    <lineage>
        <taxon>Bacteria</taxon>
        <taxon>Bacillati</taxon>
        <taxon>Bacillota</taxon>
        <taxon>Clostridia</taxon>
        <taxon>Lachnospirales</taxon>
        <taxon>Lachnospiraceae</taxon>
        <taxon>Dorea</taxon>
    </lineage>
</organism>
<dbReference type="PANTHER" id="PTHR46401">
    <property type="entry name" value="GLYCOSYLTRANSFERASE WBBK-RELATED"/>
    <property type="match status" value="1"/>
</dbReference>
<keyword evidence="1" id="KW-0808">Transferase</keyword>
<dbReference type="RefSeq" id="WP_262575205.1">
    <property type="nucleotide sequence ID" value="NZ_JAOQJU010000007.1"/>
</dbReference>
<dbReference type="Proteomes" id="UP001652431">
    <property type="component" value="Unassembled WGS sequence"/>
</dbReference>
<evidence type="ECO:0000256" key="1">
    <source>
        <dbReference type="ARBA" id="ARBA00022679"/>
    </source>
</evidence>
<evidence type="ECO:0000259" key="3">
    <source>
        <dbReference type="Pfam" id="PF22772"/>
    </source>
</evidence>
<dbReference type="PANTHER" id="PTHR46401:SF2">
    <property type="entry name" value="GLYCOSYLTRANSFERASE WBBK-RELATED"/>
    <property type="match status" value="1"/>
</dbReference>
<dbReference type="Gene3D" id="3.40.50.11090">
    <property type="match status" value="1"/>
</dbReference>
<evidence type="ECO:0000256" key="2">
    <source>
        <dbReference type="SAM" id="MobiDB-lite"/>
    </source>
</evidence>
<evidence type="ECO:0000313" key="4">
    <source>
        <dbReference type="EMBL" id="MCU6686474.1"/>
    </source>
</evidence>
<reference evidence="4 5" key="1">
    <citation type="journal article" date="2021" name="ISME Commun">
        <title>Automated analysis of genomic sequences facilitates high-throughput and comprehensive description of bacteria.</title>
        <authorList>
            <person name="Hitch T.C.A."/>
        </authorList>
    </citation>
    <scope>NUCLEOTIDE SEQUENCE [LARGE SCALE GENOMIC DNA]</scope>
    <source>
        <strain evidence="4 5">Sanger_03</strain>
    </source>
</reference>
<dbReference type="SUPFAM" id="SSF53756">
    <property type="entry name" value="UDP-Glycosyltransferase/glycogen phosphorylase"/>
    <property type="match status" value="1"/>
</dbReference>
<keyword evidence="5" id="KW-1185">Reference proteome</keyword>
<dbReference type="Pfam" id="PF22772">
    <property type="entry name" value="WsaF_C"/>
    <property type="match status" value="1"/>
</dbReference>